<dbReference type="InterPro" id="IPR001296">
    <property type="entry name" value="Glyco_trans_1"/>
</dbReference>
<evidence type="ECO:0000313" key="5">
    <source>
        <dbReference type="EMBL" id="SMF89496.1"/>
    </source>
</evidence>
<evidence type="ECO:0000256" key="1">
    <source>
        <dbReference type="ARBA" id="ARBA00022676"/>
    </source>
</evidence>
<dbReference type="Gene3D" id="3.40.50.2000">
    <property type="entry name" value="Glycogen Phosphorylase B"/>
    <property type="match status" value="2"/>
</dbReference>
<reference evidence="5 6" key="1">
    <citation type="submission" date="2017-04" db="EMBL/GenBank/DDBJ databases">
        <authorList>
            <person name="Afonso C.L."/>
            <person name="Miller P.J."/>
            <person name="Scott M.A."/>
            <person name="Spackman E."/>
            <person name="Goraichik I."/>
            <person name="Dimitrov K.M."/>
            <person name="Suarez D.L."/>
            <person name="Swayne D.E."/>
        </authorList>
    </citation>
    <scope>NUCLEOTIDE SEQUENCE [LARGE SCALE GENOMIC DNA]</scope>
    <source>
        <strain evidence="5 6">N3/975</strain>
    </source>
</reference>
<dbReference type="STRING" id="1313296.SAMN05661091_4670"/>
<organism evidence="5 6">
    <name type="scientific">Paenibacillus uliginis N3/975</name>
    <dbReference type="NCBI Taxonomy" id="1313296"/>
    <lineage>
        <taxon>Bacteria</taxon>
        <taxon>Bacillati</taxon>
        <taxon>Bacillota</taxon>
        <taxon>Bacilli</taxon>
        <taxon>Bacillales</taxon>
        <taxon>Paenibacillaceae</taxon>
        <taxon>Paenibacillus</taxon>
    </lineage>
</organism>
<dbReference type="GO" id="GO:0016757">
    <property type="term" value="F:glycosyltransferase activity"/>
    <property type="evidence" value="ECO:0007669"/>
    <property type="project" value="UniProtKB-KW"/>
</dbReference>
<dbReference type="AlphaFoldDB" id="A0A1X7HMK6"/>
<feature type="domain" description="Glycosyltransferase subfamily 4-like N-terminal" evidence="4">
    <location>
        <begin position="15"/>
        <end position="201"/>
    </location>
</feature>
<dbReference type="PANTHER" id="PTHR12526">
    <property type="entry name" value="GLYCOSYLTRANSFERASE"/>
    <property type="match status" value="1"/>
</dbReference>
<evidence type="ECO:0000313" key="6">
    <source>
        <dbReference type="Proteomes" id="UP000192940"/>
    </source>
</evidence>
<feature type="domain" description="Glycosyl transferase family 1" evidence="3">
    <location>
        <begin position="213"/>
        <end position="373"/>
    </location>
</feature>
<dbReference type="EMBL" id="LT840184">
    <property type="protein sequence ID" value="SMF89496.1"/>
    <property type="molecule type" value="Genomic_DNA"/>
</dbReference>
<evidence type="ECO:0000259" key="4">
    <source>
        <dbReference type="Pfam" id="PF13439"/>
    </source>
</evidence>
<proteinExistence type="predicted"/>
<keyword evidence="6" id="KW-1185">Reference proteome</keyword>
<dbReference type="Proteomes" id="UP000192940">
    <property type="component" value="Chromosome I"/>
</dbReference>
<name>A0A1X7HMK6_9BACL</name>
<dbReference type="PANTHER" id="PTHR12526:SF510">
    <property type="entry name" value="D-INOSITOL 3-PHOSPHATE GLYCOSYLTRANSFERASE"/>
    <property type="match status" value="1"/>
</dbReference>
<dbReference type="Pfam" id="PF00534">
    <property type="entry name" value="Glycos_transf_1"/>
    <property type="match status" value="1"/>
</dbReference>
<keyword evidence="1" id="KW-0328">Glycosyltransferase</keyword>
<protein>
    <submittedName>
        <fullName evidence="5">Glycosyltransferase involved in cell wall bisynthesis</fullName>
    </submittedName>
</protein>
<dbReference type="Pfam" id="PF13439">
    <property type="entry name" value="Glyco_transf_4"/>
    <property type="match status" value="1"/>
</dbReference>
<keyword evidence="2 5" id="KW-0808">Transferase</keyword>
<evidence type="ECO:0000259" key="3">
    <source>
        <dbReference type="Pfam" id="PF00534"/>
    </source>
</evidence>
<sequence>MKILLTTIYAYPPRGGLGKYMHELKLGLEQQGHTVHILARDHGEYCITKGDRQYPLKRKRAGTRKISVLPSNWIGNQALKYLGNIRDEATKFFDAVKMVDVSQYQIIHAQEIVSASILNHYKPRATPLILTVHGCVTAEYYYYGYIRPNSTGWDLVSTFETKVIQQCDATIVPSKWLLDVYKKCAIPTDNMKVITNGIDVAAFQRQMSKKTGLKSPSDKSIIICTGRLEKVKGQHVLLDALAKLKKKRSDWVCWIVGRGENEGALKKKAKRLGLGDSVKFLGMRSDIPALLKQADIFVIPSLQDNYPYSLVEAFVAGKAIIGSQAGGITEMVEHSKNGFLVPPDDSRALYRQMRKLLEKPNMQKRLSEEAKAWGMTQFSLEKMTNEVLDIYNHAPVSKAAVRSEA</sequence>
<gene>
    <name evidence="5" type="ORF">SAMN05661091_4670</name>
</gene>
<evidence type="ECO:0000256" key="2">
    <source>
        <dbReference type="ARBA" id="ARBA00022679"/>
    </source>
</evidence>
<dbReference type="SUPFAM" id="SSF53756">
    <property type="entry name" value="UDP-Glycosyltransferase/glycogen phosphorylase"/>
    <property type="match status" value="1"/>
</dbReference>
<dbReference type="CDD" id="cd03801">
    <property type="entry name" value="GT4_PimA-like"/>
    <property type="match status" value="1"/>
</dbReference>
<dbReference type="RefSeq" id="WP_208915391.1">
    <property type="nucleotide sequence ID" value="NZ_LT840184.1"/>
</dbReference>
<accession>A0A1X7HMK6</accession>
<dbReference type="InterPro" id="IPR028098">
    <property type="entry name" value="Glyco_trans_4-like_N"/>
</dbReference>